<dbReference type="Proteomes" id="UP000222106">
    <property type="component" value="Unassembled WGS sequence"/>
</dbReference>
<feature type="region of interest" description="Disordered" evidence="1">
    <location>
        <begin position="328"/>
        <end position="348"/>
    </location>
</feature>
<keyword evidence="3" id="KW-0732">Signal</keyword>
<evidence type="ECO:0000256" key="1">
    <source>
        <dbReference type="SAM" id="MobiDB-lite"/>
    </source>
</evidence>
<keyword evidence="2" id="KW-0812">Transmembrane</keyword>
<protein>
    <submittedName>
        <fullName evidence="4">Uncharacterized protein</fullName>
    </submittedName>
</protein>
<reference evidence="4 5" key="1">
    <citation type="submission" date="2017-10" db="EMBL/GenBank/DDBJ databases">
        <title>Sequencing the genomes of 1000 actinobacteria strains.</title>
        <authorList>
            <person name="Klenk H.-P."/>
        </authorList>
    </citation>
    <scope>NUCLEOTIDE SEQUENCE [LARGE SCALE GENOMIC DNA]</scope>
    <source>
        <strain evidence="4 5">DSM 21838</strain>
    </source>
</reference>
<evidence type="ECO:0000313" key="5">
    <source>
        <dbReference type="Proteomes" id="UP000222106"/>
    </source>
</evidence>
<dbReference type="RefSeq" id="WP_143427022.1">
    <property type="nucleotide sequence ID" value="NZ_PDJI01000004.1"/>
</dbReference>
<evidence type="ECO:0000256" key="3">
    <source>
        <dbReference type="SAM" id="SignalP"/>
    </source>
</evidence>
<feature type="signal peptide" evidence="3">
    <location>
        <begin position="1"/>
        <end position="27"/>
    </location>
</feature>
<feature type="transmembrane region" description="Helical" evidence="2">
    <location>
        <begin position="407"/>
        <end position="428"/>
    </location>
</feature>
<accession>A0A2A9ENG0</accession>
<organism evidence="4 5">
    <name type="scientific">Georgenia soli</name>
    <dbReference type="NCBI Taxonomy" id="638953"/>
    <lineage>
        <taxon>Bacteria</taxon>
        <taxon>Bacillati</taxon>
        <taxon>Actinomycetota</taxon>
        <taxon>Actinomycetes</taxon>
        <taxon>Micrococcales</taxon>
        <taxon>Bogoriellaceae</taxon>
        <taxon>Georgenia</taxon>
    </lineage>
</organism>
<proteinExistence type="predicted"/>
<name>A0A2A9ENG0_9MICO</name>
<evidence type="ECO:0000256" key="2">
    <source>
        <dbReference type="SAM" id="Phobius"/>
    </source>
</evidence>
<gene>
    <name evidence="4" type="ORF">ATJ97_2657</name>
</gene>
<keyword evidence="5" id="KW-1185">Reference proteome</keyword>
<sequence length="469" mass="50551">MVLLKASGALGVVALSAGMLVAAPAAAGTGAGAAFGLSSSVGVAAMAAQKCVGAAPTYADVMVRPAWTERIEHEATWVTQALYTRWVVDQEYRPAVPEVAHDEFEWSAEPLAGWTATGESRRVLVRPGAPAVPEVPAVTEERLVHPGQPYVPPTVELIRHDAQWTTVHHEAVYETVHHPAVYETIHHDAVIQYEFRQKNGNITRWETDPDWNAQGNPNSIGWEATGVSEVVKEAWDEEKLVTAAWDEEVLVSPARDEQVLVKDAWVEEVVIDPGQEEIPPTYETVVVTPYQPAVPEVPEEWGVELEYTRRVITQEALPEVPEAGHAEEVWSAESPGEGWEATGETRQVEDRPAWTDEIAQPAVFENQMVHPGVVCPAVAVSSTAAAAATPAKAATASLPSTGVGEGLLPVAGLAVAAGTALLAFRAWVARIADGRGRHRGGVSRGALASTTGELTRWRPFRRRAHRRTA</sequence>
<feature type="chain" id="PRO_5039137249" evidence="3">
    <location>
        <begin position="28"/>
        <end position="469"/>
    </location>
</feature>
<comment type="caution">
    <text evidence="4">The sequence shown here is derived from an EMBL/GenBank/DDBJ whole genome shotgun (WGS) entry which is preliminary data.</text>
</comment>
<dbReference type="EMBL" id="PDJI01000004">
    <property type="protein sequence ID" value="PFG40136.1"/>
    <property type="molecule type" value="Genomic_DNA"/>
</dbReference>
<dbReference type="AlphaFoldDB" id="A0A2A9ENG0"/>
<keyword evidence="2" id="KW-0472">Membrane</keyword>
<evidence type="ECO:0000313" key="4">
    <source>
        <dbReference type="EMBL" id="PFG40136.1"/>
    </source>
</evidence>
<dbReference type="OrthoDB" id="3780629at2"/>
<keyword evidence="2" id="KW-1133">Transmembrane helix</keyword>